<feature type="signal peptide" evidence="1">
    <location>
        <begin position="1"/>
        <end position="19"/>
    </location>
</feature>
<dbReference type="RefSeq" id="WP_150088121.1">
    <property type="nucleotide sequence ID" value="NZ_VWSF01000005.1"/>
</dbReference>
<dbReference type="AlphaFoldDB" id="A0A5M6DIU0"/>
<organism evidence="2 3">
    <name type="scientific">Adhaeribacter rhizoryzae</name>
    <dbReference type="NCBI Taxonomy" id="2607907"/>
    <lineage>
        <taxon>Bacteria</taxon>
        <taxon>Pseudomonadati</taxon>
        <taxon>Bacteroidota</taxon>
        <taxon>Cytophagia</taxon>
        <taxon>Cytophagales</taxon>
        <taxon>Hymenobacteraceae</taxon>
        <taxon>Adhaeribacter</taxon>
    </lineage>
</organism>
<keyword evidence="3" id="KW-1185">Reference proteome</keyword>
<name>A0A5M6DIU0_9BACT</name>
<reference evidence="2 3" key="1">
    <citation type="submission" date="2019-09" db="EMBL/GenBank/DDBJ databases">
        <title>Genome sequence and assembly of Adhaeribacter sp.</title>
        <authorList>
            <person name="Chhetri G."/>
        </authorList>
    </citation>
    <scope>NUCLEOTIDE SEQUENCE [LARGE SCALE GENOMIC DNA]</scope>
    <source>
        <strain evidence="2 3">DK36</strain>
    </source>
</reference>
<accession>A0A5M6DIU0</accession>
<protein>
    <submittedName>
        <fullName evidence="2">SH3 domain-containing protein</fullName>
    </submittedName>
</protein>
<evidence type="ECO:0000313" key="3">
    <source>
        <dbReference type="Proteomes" id="UP000323426"/>
    </source>
</evidence>
<proteinExistence type="predicted"/>
<dbReference type="EMBL" id="VWSF01000005">
    <property type="protein sequence ID" value="KAA5547497.1"/>
    <property type="molecule type" value="Genomic_DNA"/>
</dbReference>
<dbReference type="Gene3D" id="2.30.30.40">
    <property type="entry name" value="SH3 Domains"/>
    <property type="match status" value="1"/>
</dbReference>
<keyword evidence="1" id="KW-0732">Signal</keyword>
<gene>
    <name evidence="2" type="ORF">F0145_09240</name>
</gene>
<comment type="caution">
    <text evidence="2">The sequence shown here is derived from an EMBL/GenBank/DDBJ whole genome shotgun (WGS) entry which is preliminary data.</text>
</comment>
<evidence type="ECO:0000256" key="1">
    <source>
        <dbReference type="SAM" id="SignalP"/>
    </source>
</evidence>
<evidence type="ECO:0000313" key="2">
    <source>
        <dbReference type="EMBL" id="KAA5547497.1"/>
    </source>
</evidence>
<sequence length="105" mass="12069">MKKLILFLAFLTQTALVFATDHQTTGRQTENRRTVTTRYENTKMHRQPGTSTQILRSLHSNDEIQYVRQYNQSWSIVLVDGQVGYVLTSELGITKNKPNVTIAKK</sequence>
<dbReference type="Proteomes" id="UP000323426">
    <property type="component" value="Unassembled WGS sequence"/>
</dbReference>
<feature type="chain" id="PRO_5024390703" evidence="1">
    <location>
        <begin position="20"/>
        <end position="105"/>
    </location>
</feature>